<reference evidence="3 4" key="1">
    <citation type="submission" date="2018-11" db="EMBL/GenBank/DDBJ databases">
        <title>Draft genome sequence of Ferruginibacter sp. BO-59.</title>
        <authorList>
            <person name="Im W.T."/>
        </authorList>
    </citation>
    <scope>NUCLEOTIDE SEQUENCE [LARGE SCALE GENOMIC DNA]</scope>
    <source>
        <strain evidence="3 4">BO-59</strain>
    </source>
</reference>
<gene>
    <name evidence="3" type="ORF">EFY79_02175</name>
</gene>
<sequence length="177" mass="19926">MKKWIIAALMMMCVHDLHAQYLHYWDDSRPRRQMRPAPNPEPPAETPIVVPPPKEETPPPPLIAKPVTIQAPALIASVTASANFVVIPLLPVREPMIFHDWPDKCPGLSGAMPVLINYVPAEIVLIITEKFKGHLYSISTNTGSDNRPQYKLKVCEDGMIQYKYADYKGNIISENEE</sequence>
<evidence type="ECO:0000313" key="3">
    <source>
        <dbReference type="EMBL" id="RNI40125.1"/>
    </source>
</evidence>
<keyword evidence="4" id="KW-1185">Reference proteome</keyword>
<name>A0A3M9NRN3_9BACT</name>
<keyword evidence="2" id="KW-0732">Signal</keyword>
<comment type="caution">
    <text evidence="3">The sequence shown here is derived from an EMBL/GenBank/DDBJ whole genome shotgun (WGS) entry which is preliminary data.</text>
</comment>
<dbReference type="RefSeq" id="WP_123119015.1">
    <property type="nucleotide sequence ID" value="NZ_RJJR01000001.1"/>
</dbReference>
<dbReference type="Proteomes" id="UP000267223">
    <property type="component" value="Unassembled WGS sequence"/>
</dbReference>
<dbReference type="AlphaFoldDB" id="A0A3M9NRN3"/>
<feature type="region of interest" description="Disordered" evidence="1">
    <location>
        <begin position="32"/>
        <end position="58"/>
    </location>
</feature>
<protein>
    <submittedName>
        <fullName evidence="3">Uncharacterized protein</fullName>
    </submittedName>
</protein>
<dbReference type="EMBL" id="RJJR01000001">
    <property type="protein sequence ID" value="RNI40125.1"/>
    <property type="molecule type" value="Genomic_DNA"/>
</dbReference>
<evidence type="ECO:0000313" key="4">
    <source>
        <dbReference type="Proteomes" id="UP000267223"/>
    </source>
</evidence>
<organism evidence="3 4">
    <name type="scientific">Hanamia caeni</name>
    <dbReference type="NCBI Taxonomy" id="2294116"/>
    <lineage>
        <taxon>Bacteria</taxon>
        <taxon>Pseudomonadati</taxon>
        <taxon>Bacteroidota</taxon>
        <taxon>Chitinophagia</taxon>
        <taxon>Chitinophagales</taxon>
        <taxon>Chitinophagaceae</taxon>
        <taxon>Hanamia</taxon>
    </lineage>
</organism>
<evidence type="ECO:0000256" key="2">
    <source>
        <dbReference type="SAM" id="SignalP"/>
    </source>
</evidence>
<proteinExistence type="predicted"/>
<feature type="compositionally biased region" description="Pro residues" evidence="1">
    <location>
        <begin position="37"/>
        <end position="58"/>
    </location>
</feature>
<evidence type="ECO:0000256" key="1">
    <source>
        <dbReference type="SAM" id="MobiDB-lite"/>
    </source>
</evidence>
<accession>A0A3M9NRN3</accession>
<feature type="signal peptide" evidence="2">
    <location>
        <begin position="1"/>
        <end position="19"/>
    </location>
</feature>
<feature type="chain" id="PRO_5017935272" evidence="2">
    <location>
        <begin position="20"/>
        <end position="177"/>
    </location>
</feature>